<dbReference type="InterPro" id="IPR006860">
    <property type="entry name" value="FecR"/>
</dbReference>
<keyword evidence="1" id="KW-1133">Transmembrane helix</keyword>
<evidence type="ECO:0000259" key="3">
    <source>
        <dbReference type="Pfam" id="PF16344"/>
    </source>
</evidence>
<keyword evidence="1" id="KW-0472">Membrane</keyword>
<dbReference type="GO" id="GO:0016989">
    <property type="term" value="F:sigma factor antagonist activity"/>
    <property type="evidence" value="ECO:0007669"/>
    <property type="project" value="TreeGrafter"/>
</dbReference>
<protein>
    <submittedName>
        <fullName evidence="4">FecR family protein</fullName>
    </submittedName>
</protein>
<name>A0A1M6V9C6_9BACT</name>
<evidence type="ECO:0000259" key="2">
    <source>
        <dbReference type="Pfam" id="PF04773"/>
    </source>
</evidence>
<dbReference type="STRING" id="1419482.SAMN05444266_101117"/>
<feature type="transmembrane region" description="Helical" evidence="1">
    <location>
        <begin position="102"/>
        <end position="122"/>
    </location>
</feature>
<keyword evidence="1" id="KW-0812">Transmembrane</keyword>
<feature type="domain" description="Protein FecR C-terminal" evidence="3">
    <location>
        <begin position="342"/>
        <end position="408"/>
    </location>
</feature>
<keyword evidence="5" id="KW-1185">Reference proteome</keyword>
<evidence type="ECO:0000313" key="4">
    <source>
        <dbReference type="EMBL" id="SHK78049.1"/>
    </source>
</evidence>
<organism evidence="4 5">
    <name type="scientific">Chitinophaga jiangningensis</name>
    <dbReference type="NCBI Taxonomy" id="1419482"/>
    <lineage>
        <taxon>Bacteria</taxon>
        <taxon>Pseudomonadati</taxon>
        <taxon>Bacteroidota</taxon>
        <taxon>Chitinophagia</taxon>
        <taxon>Chitinophagales</taxon>
        <taxon>Chitinophagaceae</taxon>
        <taxon>Chitinophaga</taxon>
    </lineage>
</organism>
<dbReference type="AlphaFoldDB" id="A0A1M6V9C6"/>
<dbReference type="Pfam" id="PF04773">
    <property type="entry name" value="FecR"/>
    <property type="match status" value="1"/>
</dbReference>
<reference evidence="4 5" key="1">
    <citation type="submission" date="2016-11" db="EMBL/GenBank/DDBJ databases">
        <authorList>
            <person name="Jaros S."/>
            <person name="Januszkiewicz K."/>
            <person name="Wedrychowicz H."/>
        </authorList>
    </citation>
    <scope>NUCLEOTIDE SEQUENCE [LARGE SCALE GENOMIC DNA]</scope>
    <source>
        <strain evidence="4 5">DSM 27406</strain>
    </source>
</reference>
<dbReference type="Gene3D" id="2.60.120.1440">
    <property type="match status" value="1"/>
</dbReference>
<feature type="domain" description="FecR protein" evidence="2">
    <location>
        <begin position="200"/>
        <end position="298"/>
    </location>
</feature>
<dbReference type="PANTHER" id="PTHR30273">
    <property type="entry name" value="PERIPLASMIC SIGNAL SENSOR AND SIGMA FACTOR ACTIVATOR FECR-RELATED"/>
    <property type="match status" value="1"/>
</dbReference>
<dbReference type="RefSeq" id="WP_083549174.1">
    <property type="nucleotide sequence ID" value="NZ_FRBL01000001.1"/>
</dbReference>
<sequence>MSTPLSDQQEIEIMEKIAGLLLGREQGTLSEADARELQHWLDQQSEDHRAFYDDMTTSPVLETSLRTMQQVDEVAALDDVWNRIGVNVDAKIVPAKRVWMRWAAAAAIASVVVISSAIIILHKQKKTLETPMAARYSSDVLPGGDKAVLELADGSQIVLDSASNGVLAVQGNASVLKKDDGTIAYTAAGNAASQEITYNKISTPRGGQFKLVLPDGTQVWLNAASSLRYPAVFTGNQRTVTLTGEAYFEVAPDASKQFYVNVPRGEKTPLNVQVLGTSFNIQAYPDEPAHSATLETGKIRVITNDNSVVLAPGQQAQAAANGQFKVVNADLDEVLAWKAGIFYLQDASIQEIMRQVSRWYDVDVKYEGNITQQFIGKIPRNTNLSDVLTILESTGYVHFELKGKDLIVRP</sequence>
<dbReference type="EMBL" id="FRBL01000001">
    <property type="protein sequence ID" value="SHK78049.1"/>
    <property type="molecule type" value="Genomic_DNA"/>
</dbReference>
<dbReference type="Gene3D" id="3.55.50.30">
    <property type="match status" value="1"/>
</dbReference>
<evidence type="ECO:0000256" key="1">
    <source>
        <dbReference type="SAM" id="Phobius"/>
    </source>
</evidence>
<dbReference type="OrthoDB" id="645008at2"/>
<dbReference type="Proteomes" id="UP000184420">
    <property type="component" value="Unassembled WGS sequence"/>
</dbReference>
<evidence type="ECO:0000313" key="5">
    <source>
        <dbReference type="Proteomes" id="UP000184420"/>
    </source>
</evidence>
<dbReference type="Pfam" id="PF16344">
    <property type="entry name" value="FecR_C"/>
    <property type="match status" value="1"/>
</dbReference>
<accession>A0A1M6V9C6</accession>
<dbReference type="PANTHER" id="PTHR30273:SF2">
    <property type="entry name" value="PROTEIN FECR"/>
    <property type="match status" value="1"/>
</dbReference>
<gene>
    <name evidence="4" type="ORF">SAMN05444266_101117</name>
</gene>
<dbReference type="InterPro" id="IPR012373">
    <property type="entry name" value="Ferrdict_sens_TM"/>
</dbReference>
<dbReference type="InterPro" id="IPR032508">
    <property type="entry name" value="FecR_C"/>
</dbReference>
<proteinExistence type="predicted"/>